<dbReference type="InterPro" id="IPR008984">
    <property type="entry name" value="SMAD_FHA_dom_sf"/>
</dbReference>
<evidence type="ECO:0000313" key="5">
    <source>
        <dbReference type="Proteomes" id="UP000612352"/>
    </source>
</evidence>
<dbReference type="PROSITE" id="PS50006">
    <property type="entry name" value="FHA_DOMAIN"/>
    <property type="match status" value="1"/>
</dbReference>
<protein>
    <submittedName>
        <fullName evidence="4">FHA domain-containing protein</fullName>
    </submittedName>
</protein>
<feature type="compositionally biased region" description="Pro residues" evidence="2">
    <location>
        <begin position="29"/>
        <end position="46"/>
    </location>
</feature>
<reference evidence="4 5" key="1">
    <citation type="submission" date="2020-12" db="EMBL/GenBank/DDBJ databases">
        <title>Brachybacterium sp. MASK1Z-5, whole genome shotgun sequence.</title>
        <authorList>
            <person name="Tuo L."/>
        </authorList>
    </citation>
    <scope>NUCLEOTIDE SEQUENCE [LARGE SCALE GENOMIC DNA]</scope>
    <source>
        <strain evidence="4 5">MASK1Z-5</strain>
    </source>
</reference>
<dbReference type="Gene3D" id="2.60.200.20">
    <property type="match status" value="1"/>
</dbReference>
<feature type="compositionally biased region" description="Low complexity" evidence="2">
    <location>
        <begin position="47"/>
        <end position="65"/>
    </location>
</feature>
<evidence type="ECO:0000256" key="1">
    <source>
        <dbReference type="ARBA" id="ARBA00022553"/>
    </source>
</evidence>
<dbReference type="EMBL" id="JAEDAJ010000007">
    <property type="protein sequence ID" value="MBK0332098.1"/>
    <property type="molecule type" value="Genomic_DNA"/>
</dbReference>
<keyword evidence="1" id="KW-0597">Phosphoprotein</keyword>
<accession>A0ABS1BBT8</accession>
<dbReference type="InterPro" id="IPR000253">
    <property type="entry name" value="FHA_dom"/>
</dbReference>
<evidence type="ECO:0000256" key="2">
    <source>
        <dbReference type="SAM" id="MobiDB-lite"/>
    </source>
</evidence>
<gene>
    <name evidence="4" type="ORF">I8D64_11885</name>
</gene>
<feature type="compositionally biased region" description="Low complexity" evidence="2">
    <location>
        <begin position="135"/>
        <end position="150"/>
    </location>
</feature>
<sequence length="406" mass="40812">MATTDSAPVTRVEPIDPDAAEQAGAPEPGASPAPAAAPPHPDPAPRPDASAAASAREPDAAATDAESSPGPTRAAGASGLGAVIGEGGSAYDDLFGRTLHRSIEAAAVRAAGEDGDAAEGERASEATLDVESLDLDAAGAAGEEAPSDGATAEPVGPEPALSMGGDEPRESSGDFIDWVPGMRRTAPEVAQAARAAARTGAERAQTPDAPAALPGTGTGRDGAPSDAAAPPRSATSAGSPAQPTGQAPTAPAQAVTLPGAVCENRHANPPEATTCRWCGARIRGGVRTVARPPLGMIEISTGGRFLLDRSAIIGRRPRASRVSGDDVPQLITVPSPQQDISRSHVALRLEGWHVVAEDLRTTNGTTLLRSGEAPQRMRSGQSPVLADGDRLDLGDGVVLTLLGRPS</sequence>
<proteinExistence type="predicted"/>
<feature type="domain" description="FHA" evidence="3">
    <location>
        <begin position="311"/>
        <end position="367"/>
    </location>
</feature>
<feature type="compositionally biased region" description="Low complexity" evidence="2">
    <location>
        <begin position="221"/>
        <end position="253"/>
    </location>
</feature>
<dbReference type="CDD" id="cd00060">
    <property type="entry name" value="FHA"/>
    <property type="match status" value="1"/>
</dbReference>
<comment type="caution">
    <text evidence="4">The sequence shown here is derived from an EMBL/GenBank/DDBJ whole genome shotgun (WGS) entry which is preliminary data.</text>
</comment>
<evidence type="ECO:0000313" key="4">
    <source>
        <dbReference type="EMBL" id="MBK0332098.1"/>
    </source>
</evidence>
<feature type="compositionally biased region" description="Low complexity" evidence="2">
    <location>
        <begin position="187"/>
        <end position="204"/>
    </location>
</feature>
<feature type="region of interest" description="Disordered" evidence="2">
    <location>
        <begin position="1"/>
        <end position="93"/>
    </location>
</feature>
<dbReference type="SUPFAM" id="SSF49879">
    <property type="entry name" value="SMAD/FHA domain"/>
    <property type="match status" value="1"/>
</dbReference>
<evidence type="ECO:0000259" key="3">
    <source>
        <dbReference type="PROSITE" id="PS50006"/>
    </source>
</evidence>
<name>A0ABS1BBT8_9MICO</name>
<organism evidence="4 5">
    <name type="scientific">Brachybacterium halotolerans</name>
    <dbReference type="NCBI Taxonomy" id="2795215"/>
    <lineage>
        <taxon>Bacteria</taxon>
        <taxon>Bacillati</taxon>
        <taxon>Actinomycetota</taxon>
        <taxon>Actinomycetes</taxon>
        <taxon>Micrococcales</taxon>
        <taxon>Dermabacteraceae</taxon>
        <taxon>Brachybacterium</taxon>
    </lineage>
</organism>
<dbReference type="Proteomes" id="UP000612352">
    <property type="component" value="Unassembled WGS sequence"/>
</dbReference>
<feature type="compositionally biased region" description="Gly residues" evidence="2">
    <location>
        <begin position="78"/>
        <end position="88"/>
    </location>
</feature>
<keyword evidence="5" id="KW-1185">Reference proteome</keyword>
<feature type="region of interest" description="Disordered" evidence="2">
    <location>
        <begin position="109"/>
        <end position="253"/>
    </location>
</feature>
<dbReference type="Pfam" id="PF00498">
    <property type="entry name" value="FHA"/>
    <property type="match status" value="1"/>
</dbReference>